<proteinExistence type="inferred from homology"/>
<keyword evidence="5 20" id="KW-0813">Transport</keyword>
<reference evidence="23" key="1">
    <citation type="journal article" date="2021" name="Sci. Rep.">
        <title>Recovery and analysis of ancient beetle DNA from subfossil packrat middens using high-throughput sequencing.</title>
        <authorList>
            <person name="Smith A.D."/>
            <person name="Kaminski M.J."/>
            <person name="Kanda K."/>
            <person name="Sweet A.D."/>
            <person name="Betancourt J.L."/>
            <person name="Holmgren C.A."/>
            <person name="Hempel E."/>
            <person name="Alberti F."/>
            <person name="Hofreiter M."/>
        </authorList>
    </citation>
    <scope>NUCLEOTIDE SEQUENCE</scope>
</reference>
<feature type="transmembrane region" description="Helical" evidence="20">
    <location>
        <begin position="347"/>
        <end position="365"/>
    </location>
</feature>
<keyword evidence="11 20" id="KW-0249">Electron transport</keyword>
<dbReference type="InterPro" id="IPR048260">
    <property type="entry name" value="Cytochrome_b_C_euk/bac"/>
</dbReference>
<dbReference type="InterPro" id="IPR036150">
    <property type="entry name" value="Cyt_b/b6_C_sf"/>
</dbReference>
<feature type="domain" description="Cytochrome b/b6 N-terminal region profile" evidence="21">
    <location>
        <begin position="1"/>
        <end position="210"/>
    </location>
</feature>
<dbReference type="InterPro" id="IPR030689">
    <property type="entry name" value="Cytochrome_b"/>
</dbReference>
<feature type="transmembrane region" description="Helical" evidence="20">
    <location>
        <begin position="230"/>
        <end position="251"/>
    </location>
</feature>
<feature type="transmembrane region" description="Helical" evidence="20">
    <location>
        <begin position="285"/>
        <end position="304"/>
    </location>
</feature>
<feature type="transmembrane region" description="Helical" evidence="20">
    <location>
        <begin position="31"/>
        <end position="57"/>
    </location>
</feature>
<keyword evidence="13 19" id="KW-0408">Iron</keyword>
<dbReference type="Pfam" id="PF00032">
    <property type="entry name" value="Cytochrom_B_C"/>
    <property type="match status" value="1"/>
</dbReference>
<evidence type="ECO:0000256" key="9">
    <source>
        <dbReference type="ARBA" id="ARBA00022723"/>
    </source>
</evidence>
<dbReference type="PIRSF" id="PIRSF038885">
    <property type="entry name" value="COB"/>
    <property type="match status" value="1"/>
</dbReference>
<feature type="transmembrane region" description="Helical" evidence="20">
    <location>
        <begin position="324"/>
        <end position="341"/>
    </location>
</feature>
<feature type="binding site" description="axial binding residue" evidence="19">
    <location>
        <position position="183"/>
    </location>
    <ligand>
        <name>heme b</name>
        <dbReference type="ChEBI" id="CHEBI:60344"/>
        <label>b562</label>
    </ligand>
    <ligandPart>
        <name>Fe</name>
        <dbReference type="ChEBI" id="CHEBI:18248"/>
    </ligandPart>
</feature>
<feature type="binding site" description="axial binding residue" evidence="19">
    <location>
        <position position="98"/>
    </location>
    <ligand>
        <name>heme b</name>
        <dbReference type="ChEBI" id="CHEBI:60344"/>
        <label>b566</label>
    </ligand>
    <ligandPart>
        <name>Fe</name>
        <dbReference type="ChEBI" id="CHEBI:18248"/>
    </ligandPart>
</feature>
<dbReference type="InterPro" id="IPR005798">
    <property type="entry name" value="Cyt_b/b6_C"/>
</dbReference>
<comment type="function">
    <text evidence="1 20">Component of the ubiquinol-cytochrome c reductase complex (complex III or cytochrome b-c1 complex) that is part of the mitochondrial respiratory chain. The b-c1 complex mediates electron transfer from ubiquinol to cytochrome c. Contributes to the generation of a proton gradient across the mitochondrial membrane that is then used for ATP synthesis.</text>
</comment>
<evidence type="ECO:0000256" key="11">
    <source>
        <dbReference type="ARBA" id="ARBA00022982"/>
    </source>
</evidence>
<dbReference type="SUPFAM" id="SSF81648">
    <property type="entry name" value="a domain/subunit of cytochrome bc1 complex (Ubiquinol-cytochrome c reductase)"/>
    <property type="match status" value="1"/>
</dbReference>
<keyword evidence="15 20" id="KW-0496">Mitochondrion</keyword>
<dbReference type="GO" id="GO:0008121">
    <property type="term" value="F:quinol-cytochrome-c reductase activity"/>
    <property type="evidence" value="ECO:0007669"/>
    <property type="project" value="InterPro"/>
</dbReference>
<dbReference type="InterPro" id="IPR005797">
    <property type="entry name" value="Cyt_b/b6_N"/>
</dbReference>
<evidence type="ECO:0000256" key="17">
    <source>
        <dbReference type="ARBA" id="ARBA00061233"/>
    </source>
</evidence>
<dbReference type="GO" id="GO:0046872">
    <property type="term" value="F:metal ion binding"/>
    <property type="evidence" value="ECO:0007669"/>
    <property type="project" value="UniProtKB-UniRule"/>
</dbReference>
<evidence type="ECO:0000256" key="19">
    <source>
        <dbReference type="PIRSR" id="PIRSR038885-2"/>
    </source>
</evidence>
<dbReference type="PANTHER" id="PTHR19271">
    <property type="entry name" value="CYTOCHROME B"/>
    <property type="match status" value="1"/>
</dbReference>
<sequence>MKMPMRKTSPLIKILNNALVDLPTPSNISTLWNFGSLLGMCLMIQIITGVFLAMHYCPNIDLAFSSVVHICRDVNYGWLMRTIHANGASLFFICIYLHIGRGMYYNSFNLIHTWMIGVTILFVVMATAFLGYVLPWGQMSFWGATVITNLLSAIPYLGSTIVQWIWGGFAVDNATLTRFFTFHFLFPFIVIALVMIHLLFLHQTGSNNPLGINSNVDKVPFHPFFTFKDMLGFTITLMALALLSLIDPYMLGDPDNFIPANPLVTPVHIQPEWYFLFAYAILRSIPNKLGGVIALVMSIAVLYILPFSNKKKFLSNQFYPTSKILFWTMVIIIILLTWIGARPVEDPYILTGQTLTILYFLYYIMDPLMSKYWDKILMN</sequence>
<evidence type="ECO:0000256" key="12">
    <source>
        <dbReference type="ARBA" id="ARBA00022989"/>
    </source>
</evidence>
<dbReference type="InterPro" id="IPR016174">
    <property type="entry name" value="Di-haem_cyt_TM"/>
</dbReference>
<protein>
    <recommendedName>
        <fullName evidence="4 20">Cytochrome b</fullName>
    </recommendedName>
</protein>
<keyword evidence="9 19" id="KW-0479">Metal-binding</keyword>
<dbReference type="GO" id="GO:0006122">
    <property type="term" value="P:mitochondrial electron transport, ubiquinol to cytochrome c"/>
    <property type="evidence" value="ECO:0007669"/>
    <property type="project" value="TreeGrafter"/>
</dbReference>
<evidence type="ECO:0000256" key="20">
    <source>
        <dbReference type="RuleBase" id="RU362117"/>
    </source>
</evidence>
<evidence type="ECO:0000256" key="18">
    <source>
        <dbReference type="PIRSR" id="PIRSR038885-1"/>
    </source>
</evidence>
<dbReference type="CDD" id="cd00284">
    <property type="entry name" value="Cytochrome_b_N"/>
    <property type="match status" value="1"/>
</dbReference>
<evidence type="ECO:0000256" key="2">
    <source>
        <dbReference type="ARBA" id="ARBA00004448"/>
    </source>
</evidence>
<organism evidence="23">
    <name type="scientific">Pelecyphorus foveolatus</name>
    <dbReference type="NCBI Taxonomy" id="2841848"/>
    <lineage>
        <taxon>Eukaryota</taxon>
        <taxon>Metazoa</taxon>
        <taxon>Ecdysozoa</taxon>
        <taxon>Arthropoda</taxon>
        <taxon>Hexapoda</taxon>
        <taxon>Insecta</taxon>
        <taxon>Pterygota</taxon>
        <taxon>Neoptera</taxon>
        <taxon>Endopterygota</taxon>
        <taxon>Coleoptera</taxon>
        <taxon>Polyphaga</taxon>
        <taxon>Cucujiformia</taxon>
        <taxon>Tenebrionidae</taxon>
        <taxon>Pimeliinae</taxon>
        <taxon>Pelecyphorus</taxon>
    </lineage>
</organism>
<comment type="subcellular location">
    <subcellularLocation>
        <location evidence="2">Mitochondrion inner membrane</location>
        <topology evidence="2">Multi-pass membrane protein</topology>
    </subcellularLocation>
</comment>
<dbReference type="Pfam" id="PF00033">
    <property type="entry name" value="Cytochrome_B"/>
    <property type="match status" value="1"/>
</dbReference>
<evidence type="ECO:0000313" key="23">
    <source>
        <dbReference type="EMBL" id="QWZ46373.1"/>
    </source>
</evidence>
<feature type="binding site" description="axial binding residue" evidence="19">
    <location>
        <position position="84"/>
    </location>
    <ligand>
        <name>heme b</name>
        <dbReference type="ChEBI" id="CHEBI:60344"/>
        <label>b562</label>
    </ligand>
    <ligandPart>
        <name>Fe</name>
        <dbReference type="ChEBI" id="CHEBI:18248"/>
    </ligandPart>
</feature>
<evidence type="ECO:0000259" key="21">
    <source>
        <dbReference type="PROSITE" id="PS51002"/>
    </source>
</evidence>
<evidence type="ECO:0000256" key="16">
    <source>
        <dbReference type="ARBA" id="ARBA00023136"/>
    </source>
</evidence>
<comment type="cofactor">
    <cofactor evidence="20">
        <name>heme b</name>
        <dbReference type="ChEBI" id="CHEBI:60344"/>
    </cofactor>
    <text evidence="20">Binds 2 heme groups non-covalently.</text>
</comment>
<evidence type="ECO:0000256" key="8">
    <source>
        <dbReference type="ARBA" id="ARBA00022692"/>
    </source>
</evidence>
<feature type="transmembrane region" description="Helical" evidence="20">
    <location>
        <begin position="179"/>
        <end position="201"/>
    </location>
</feature>
<evidence type="ECO:0000256" key="13">
    <source>
        <dbReference type="ARBA" id="ARBA00023004"/>
    </source>
</evidence>
<comment type="cofactor">
    <cofactor evidence="19">
        <name>heme</name>
        <dbReference type="ChEBI" id="CHEBI:30413"/>
    </cofactor>
    <text evidence="19">Binds 2 heme groups non-covalently.</text>
</comment>
<comment type="similarity">
    <text evidence="17 20">Belongs to the cytochrome b family.</text>
</comment>
<keyword evidence="12 20" id="KW-1133">Transmembrane helix</keyword>
<dbReference type="PANTHER" id="PTHR19271:SF16">
    <property type="entry name" value="CYTOCHROME B"/>
    <property type="match status" value="1"/>
</dbReference>
<dbReference type="CDD" id="cd00290">
    <property type="entry name" value="cytochrome_b_C"/>
    <property type="match status" value="1"/>
</dbReference>
<dbReference type="GO" id="GO:0045275">
    <property type="term" value="C:respiratory chain complex III"/>
    <property type="evidence" value="ECO:0007669"/>
    <property type="project" value="InterPro"/>
</dbReference>
<keyword evidence="7 20" id="KW-0679">Respiratory chain</keyword>
<feature type="domain" description="Cytochrome b/b6 C-terminal region profile" evidence="22">
    <location>
        <begin position="211"/>
        <end position="379"/>
    </location>
</feature>
<evidence type="ECO:0000256" key="1">
    <source>
        <dbReference type="ARBA" id="ARBA00002566"/>
    </source>
</evidence>
<feature type="transmembrane region" description="Helical" evidence="20">
    <location>
        <begin position="78"/>
        <end position="99"/>
    </location>
</feature>
<dbReference type="GO" id="GO:0016491">
    <property type="term" value="F:oxidoreductase activity"/>
    <property type="evidence" value="ECO:0007669"/>
    <property type="project" value="UniProtKB-UniRule"/>
</dbReference>
<evidence type="ECO:0000256" key="10">
    <source>
        <dbReference type="ARBA" id="ARBA00022792"/>
    </source>
</evidence>
<accession>A0A8F3J726</accession>
<keyword evidence="16 20" id="KW-0472">Membrane</keyword>
<dbReference type="Gene3D" id="1.20.810.10">
    <property type="entry name" value="Cytochrome Bc1 Complex, Chain C"/>
    <property type="match status" value="1"/>
</dbReference>
<evidence type="ECO:0000256" key="3">
    <source>
        <dbReference type="ARBA" id="ARBA00011649"/>
    </source>
</evidence>
<dbReference type="GO" id="GO:0005743">
    <property type="term" value="C:mitochondrial inner membrane"/>
    <property type="evidence" value="ECO:0007669"/>
    <property type="project" value="UniProtKB-SubCell"/>
</dbReference>
<feature type="transmembrane region" description="Helical" evidence="20">
    <location>
        <begin position="111"/>
        <end position="134"/>
    </location>
</feature>
<evidence type="ECO:0000259" key="22">
    <source>
        <dbReference type="PROSITE" id="PS51003"/>
    </source>
</evidence>
<evidence type="ECO:0000256" key="6">
    <source>
        <dbReference type="ARBA" id="ARBA00022617"/>
    </source>
</evidence>
<dbReference type="EMBL" id="MZ342781">
    <property type="protein sequence ID" value="QWZ46373.1"/>
    <property type="molecule type" value="Genomic_DNA"/>
</dbReference>
<comment type="subunit">
    <text evidence="3">The main subunits of complex b-c1 are: cytochrome b, cytochrome c1 and the Rieske protein.</text>
</comment>
<evidence type="ECO:0000256" key="14">
    <source>
        <dbReference type="ARBA" id="ARBA00023075"/>
    </source>
</evidence>
<dbReference type="SUPFAM" id="SSF81342">
    <property type="entry name" value="Transmembrane di-heme cytochromes"/>
    <property type="match status" value="1"/>
</dbReference>
<gene>
    <name evidence="23" type="primary">cob</name>
</gene>
<evidence type="ECO:0000256" key="15">
    <source>
        <dbReference type="ARBA" id="ARBA00023128"/>
    </source>
</evidence>
<evidence type="ECO:0000256" key="7">
    <source>
        <dbReference type="ARBA" id="ARBA00022660"/>
    </source>
</evidence>
<keyword evidence="8 20" id="KW-0812">Transmembrane</keyword>
<dbReference type="PROSITE" id="PS51002">
    <property type="entry name" value="CYTB_NTER"/>
    <property type="match status" value="1"/>
</dbReference>
<dbReference type="FunFam" id="1.20.810.10:FF:000002">
    <property type="entry name" value="Cytochrome b"/>
    <property type="match status" value="1"/>
</dbReference>
<dbReference type="InterPro" id="IPR027387">
    <property type="entry name" value="Cytb/b6-like_sf"/>
</dbReference>
<keyword evidence="10" id="KW-0999">Mitochondrion inner membrane</keyword>
<feature type="binding site" description="axial binding residue" evidence="19">
    <location>
        <position position="197"/>
    </location>
    <ligand>
        <name>heme b</name>
        <dbReference type="ChEBI" id="CHEBI:60344"/>
        <label>b566</label>
    </ligand>
    <ligandPart>
        <name>Fe</name>
        <dbReference type="ChEBI" id="CHEBI:18248"/>
    </ligandPart>
</feature>
<evidence type="ECO:0000256" key="4">
    <source>
        <dbReference type="ARBA" id="ARBA00013531"/>
    </source>
</evidence>
<name>A0A8F3J726_9CUCU</name>
<geneLocation type="mitochondrion" evidence="23"/>
<dbReference type="InterPro" id="IPR048259">
    <property type="entry name" value="Cytochrome_b_N_euk/bac"/>
</dbReference>
<dbReference type="PROSITE" id="PS51003">
    <property type="entry name" value="CYTB_CTER"/>
    <property type="match status" value="1"/>
</dbReference>
<evidence type="ECO:0000256" key="5">
    <source>
        <dbReference type="ARBA" id="ARBA00022448"/>
    </source>
</evidence>
<keyword evidence="14" id="KW-0830">Ubiquinone</keyword>
<feature type="transmembrane region" description="Helical" evidence="20">
    <location>
        <begin position="146"/>
        <end position="167"/>
    </location>
</feature>
<keyword evidence="6 19" id="KW-0349">Heme</keyword>
<dbReference type="AlphaFoldDB" id="A0A8F3J726"/>
<feature type="binding site" evidence="18">
    <location>
        <position position="202"/>
    </location>
    <ligand>
        <name>a ubiquinone</name>
        <dbReference type="ChEBI" id="CHEBI:16389"/>
    </ligand>
</feature>